<comment type="caution">
    <text evidence="2">The sequence shown here is derived from an EMBL/GenBank/DDBJ whole genome shotgun (WGS) entry which is preliminary data.</text>
</comment>
<reference evidence="2 3" key="1">
    <citation type="submission" date="2015-03" db="EMBL/GenBank/DDBJ databases">
        <title>Comparative genomics of Pseudomonas insights into diversity of traits involved in vanlence and defense.</title>
        <authorList>
            <person name="Qin Y."/>
        </authorList>
    </citation>
    <scope>NUCLEOTIDE SEQUENCE [LARGE SCALE GENOMIC DNA]</scope>
    <source>
        <strain evidence="2 3">H24</strain>
    </source>
</reference>
<proteinExistence type="predicted"/>
<evidence type="ECO:0000313" key="2">
    <source>
        <dbReference type="EMBL" id="KJZ53146.1"/>
    </source>
</evidence>
<feature type="region of interest" description="Disordered" evidence="1">
    <location>
        <begin position="15"/>
        <end position="57"/>
    </location>
</feature>
<sequence length="87" mass="9215">TSPAFFVMAHAAEETDHSKMDHGSMGAMDHSKMSMDDGQMDGMESMDGGATTTSRTPVPVLTDADRAAAFPDVAGHGVHDKKLNSFM</sequence>
<accession>A0A0F4U9K7</accession>
<dbReference type="AlphaFoldDB" id="A0A0F4U9K7"/>
<dbReference type="EMBL" id="LACH01000139">
    <property type="protein sequence ID" value="KJZ53146.1"/>
    <property type="molecule type" value="Genomic_DNA"/>
</dbReference>
<dbReference type="PATRIC" id="fig|294.133.peg.585"/>
<gene>
    <name evidence="2" type="ORF">VD17_31145</name>
</gene>
<organism evidence="2 3">
    <name type="scientific">Pseudomonas fluorescens</name>
    <dbReference type="NCBI Taxonomy" id="294"/>
    <lineage>
        <taxon>Bacteria</taxon>
        <taxon>Pseudomonadati</taxon>
        <taxon>Pseudomonadota</taxon>
        <taxon>Gammaproteobacteria</taxon>
        <taxon>Pseudomonadales</taxon>
        <taxon>Pseudomonadaceae</taxon>
        <taxon>Pseudomonas</taxon>
    </lineage>
</organism>
<feature type="non-terminal residue" evidence="2">
    <location>
        <position position="1"/>
    </location>
</feature>
<evidence type="ECO:0000256" key="1">
    <source>
        <dbReference type="SAM" id="MobiDB-lite"/>
    </source>
</evidence>
<dbReference type="Proteomes" id="UP000033400">
    <property type="component" value="Unassembled WGS sequence"/>
</dbReference>
<feature type="non-terminal residue" evidence="2">
    <location>
        <position position="87"/>
    </location>
</feature>
<evidence type="ECO:0000313" key="3">
    <source>
        <dbReference type="Proteomes" id="UP000033400"/>
    </source>
</evidence>
<name>A0A0F4U9K7_PSEFL</name>
<protein>
    <submittedName>
        <fullName evidence="2">Copper resistance protein CopB</fullName>
    </submittedName>
</protein>